<dbReference type="InterPro" id="IPR022742">
    <property type="entry name" value="Hydrolase_4"/>
</dbReference>
<feature type="transmembrane region" description="Helical" evidence="4">
    <location>
        <begin position="74"/>
        <end position="91"/>
    </location>
</feature>
<name>A0A268P275_SHOCL</name>
<dbReference type="AlphaFoldDB" id="A0A268P275"/>
<dbReference type="InterPro" id="IPR029058">
    <property type="entry name" value="AB_hydrolase_fold"/>
</dbReference>
<evidence type="ECO:0000259" key="5">
    <source>
        <dbReference type="Pfam" id="PF12146"/>
    </source>
</evidence>
<dbReference type="InterPro" id="IPR012354">
    <property type="entry name" value="Esterase_lipase"/>
</dbReference>
<dbReference type="EMBL" id="NPCC01000006">
    <property type="protein sequence ID" value="PAE89771.1"/>
    <property type="molecule type" value="Genomic_DNA"/>
</dbReference>
<dbReference type="InterPro" id="IPR050266">
    <property type="entry name" value="AB_hydrolase_sf"/>
</dbReference>
<feature type="active site" description="Charge relay system" evidence="2">
    <location>
        <position position="179"/>
    </location>
</feature>
<accession>A0A268P275</accession>
<dbReference type="PIRSF" id="PIRSF017388">
    <property type="entry name" value="Esterase_lipase"/>
    <property type="match status" value="1"/>
</dbReference>
<dbReference type="Proteomes" id="UP000216207">
    <property type="component" value="Unassembled WGS sequence"/>
</dbReference>
<dbReference type="Pfam" id="PF12146">
    <property type="entry name" value="Hydrolase_4"/>
    <property type="match status" value="1"/>
</dbReference>
<keyword evidence="4" id="KW-1133">Transmembrane helix</keyword>
<sequence>MIGCLCIHGFTGDPWEVQPVADELSKQPGWLVYTPVLPGHGQGSLRELKHVTYKQWVFAVEVAAEEMRKRCDRLYVIGFSMGGMLASYIAARFPVDKLVLLNAAAYYMNPKQFVKDMFSAIRYHLTGEQEGDELIELYERKFRTTPFAAVHQFLQLVQKTKPYASKVTVPTLIIQGELDGLVPLKSAYYLYDVIGSKTKEIKVMKRSRHMICHGYEADKVIEEIKTFLTDRQTEREDDNEISAT</sequence>
<evidence type="ECO:0000256" key="2">
    <source>
        <dbReference type="PIRSR" id="PIRSR017388-1"/>
    </source>
</evidence>
<evidence type="ECO:0000313" key="7">
    <source>
        <dbReference type="Proteomes" id="UP000216207"/>
    </source>
</evidence>
<keyword evidence="4" id="KW-0812">Transmembrane</keyword>
<gene>
    <name evidence="6" type="ORF">CHH72_05815</name>
</gene>
<organism evidence="6 7">
    <name type="scientific">Shouchella clausii</name>
    <name type="common">Alkalihalobacillus clausii</name>
    <dbReference type="NCBI Taxonomy" id="79880"/>
    <lineage>
        <taxon>Bacteria</taxon>
        <taxon>Bacillati</taxon>
        <taxon>Bacillota</taxon>
        <taxon>Bacilli</taxon>
        <taxon>Bacillales</taxon>
        <taxon>Bacillaceae</taxon>
        <taxon>Shouchella</taxon>
    </lineage>
</organism>
<feature type="active site" description="Nucleophile" evidence="2">
    <location>
        <position position="80"/>
    </location>
</feature>
<dbReference type="PANTHER" id="PTHR43798:SF31">
    <property type="entry name" value="AB HYDROLASE SUPERFAMILY PROTEIN YCLE"/>
    <property type="match status" value="1"/>
</dbReference>
<dbReference type="RefSeq" id="WP_063609528.1">
    <property type="nucleotide sequence ID" value="NZ_BOQQ01000002.1"/>
</dbReference>
<evidence type="ECO:0000256" key="1">
    <source>
        <dbReference type="ARBA" id="ARBA00022801"/>
    </source>
</evidence>
<keyword evidence="1" id="KW-0378">Hydrolase</keyword>
<evidence type="ECO:0000313" key="6">
    <source>
        <dbReference type="EMBL" id="PAE89771.1"/>
    </source>
</evidence>
<dbReference type="GO" id="GO:0052689">
    <property type="term" value="F:carboxylic ester hydrolase activity"/>
    <property type="evidence" value="ECO:0007669"/>
    <property type="project" value="InterPro"/>
</dbReference>
<dbReference type="SUPFAM" id="SSF53474">
    <property type="entry name" value="alpha/beta-Hydrolases"/>
    <property type="match status" value="1"/>
</dbReference>
<reference evidence="6 7" key="1">
    <citation type="submission" date="2017-07" db="EMBL/GenBank/DDBJ databases">
        <title>Isolation and whole genome analysis of endospore-forming bacteria from heroin.</title>
        <authorList>
            <person name="Kalinowski J."/>
            <person name="Ahrens B."/>
            <person name="Al-Dilaimi A."/>
            <person name="Winkler A."/>
            <person name="Wibberg D."/>
            <person name="Schleenbecker U."/>
            <person name="Ruckert C."/>
            <person name="Wolfel R."/>
            <person name="Grass G."/>
        </authorList>
    </citation>
    <scope>NUCLEOTIDE SEQUENCE [LARGE SCALE GENOMIC DNA]</scope>
    <source>
        <strain evidence="6 7">7539</strain>
    </source>
</reference>
<dbReference type="GO" id="GO:0016020">
    <property type="term" value="C:membrane"/>
    <property type="evidence" value="ECO:0007669"/>
    <property type="project" value="TreeGrafter"/>
</dbReference>
<protein>
    <submittedName>
        <fullName evidence="6">Carboxylesterase</fullName>
    </submittedName>
</protein>
<feature type="binding site" evidence="3">
    <location>
        <position position="81"/>
    </location>
    <ligand>
        <name>substrate</name>
    </ligand>
</feature>
<keyword evidence="4" id="KW-0472">Membrane</keyword>
<feature type="active site" description="Charge relay system" evidence="2">
    <location>
        <position position="209"/>
    </location>
</feature>
<feature type="domain" description="Serine aminopeptidase S33" evidence="5">
    <location>
        <begin position="5"/>
        <end position="212"/>
    </location>
</feature>
<proteinExistence type="predicted"/>
<evidence type="ECO:0000256" key="3">
    <source>
        <dbReference type="PIRSR" id="PIRSR017388-2"/>
    </source>
</evidence>
<dbReference type="PANTHER" id="PTHR43798">
    <property type="entry name" value="MONOACYLGLYCEROL LIPASE"/>
    <property type="match status" value="1"/>
</dbReference>
<feature type="binding site" evidence="3">
    <location>
        <position position="10"/>
    </location>
    <ligand>
        <name>substrate</name>
    </ligand>
</feature>
<dbReference type="Gene3D" id="3.40.50.1820">
    <property type="entry name" value="alpha/beta hydrolase"/>
    <property type="match status" value="1"/>
</dbReference>
<comment type="caution">
    <text evidence="6">The sequence shown here is derived from an EMBL/GenBank/DDBJ whole genome shotgun (WGS) entry which is preliminary data.</text>
</comment>
<evidence type="ECO:0000256" key="4">
    <source>
        <dbReference type="SAM" id="Phobius"/>
    </source>
</evidence>